<sequence>MATIYKDGEFVEETWVRADSETGPAADGDLLVPVSLFLEAPEAYLSRTDKTALLVEAGEKVGLAAEHLGKFAYVAVAFPSFADGRGFSTARDLREHLNYQGDIRAVGSYILDQVPLARRCGVSSFEISKPEVLKALKAGEWPEVTKYLQPAFGSIEEIPEGTRPWARRSHRDVAIAAE</sequence>
<dbReference type="Proteomes" id="UP000053235">
    <property type="component" value="Unassembled WGS sequence"/>
</dbReference>
<dbReference type="OrthoDB" id="9800421at2"/>
<protein>
    <recommendedName>
        <fullName evidence="3">DUF934 domain-containing protein</fullName>
    </recommendedName>
</protein>
<dbReference type="STRING" id="388408.LAX5112_00390"/>
<organism evidence="1 2">
    <name type="scientific">Roseibium alexandrii</name>
    <dbReference type="NCBI Taxonomy" id="388408"/>
    <lineage>
        <taxon>Bacteria</taxon>
        <taxon>Pseudomonadati</taxon>
        <taxon>Pseudomonadota</taxon>
        <taxon>Alphaproteobacteria</taxon>
        <taxon>Hyphomicrobiales</taxon>
        <taxon>Stappiaceae</taxon>
        <taxon>Roseibium</taxon>
    </lineage>
</organism>
<reference evidence="2" key="1">
    <citation type="submission" date="2015-07" db="EMBL/GenBank/DDBJ databases">
        <authorList>
            <person name="Rodrigo-Torres Lidia"/>
            <person name="Arahal R.David."/>
        </authorList>
    </citation>
    <scope>NUCLEOTIDE SEQUENCE [LARGE SCALE GENOMIC DNA]</scope>
    <source>
        <strain evidence="2">CECT 5112</strain>
    </source>
</reference>
<proteinExistence type="predicted"/>
<keyword evidence="2" id="KW-1185">Reference proteome</keyword>
<accession>A0A0M6ZTK2</accession>
<dbReference type="PIRSF" id="PIRSF030820">
    <property type="entry name" value="UCP030820"/>
    <property type="match status" value="1"/>
</dbReference>
<dbReference type="RefSeq" id="WP_055670367.1">
    <property type="nucleotide sequence ID" value="NZ_CXWD01000002.1"/>
</dbReference>
<dbReference type="AlphaFoldDB" id="A0A0M6ZTK2"/>
<evidence type="ECO:0008006" key="3">
    <source>
        <dbReference type="Google" id="ProtNLM"/>
    </source>
</evidence>
<dbReference type="InterPro" id="IPR008318">
    <property type="entry name" value="UCP030820"/>
</dbReference>
<evidence type="ECO:0000313" key="2">
    <source>
        <dbReference type="Proteomes" id="UP000053235"/>
    </source>
</evidence>
<evidence type="ECO:0000313" key="1">
    <source>
        <dbReference type="EMBL" id="CTQ64753.1"/>
    </source>
</evidence>
<dbReference type="Pfam" id="PF06073">
    <property type="entry name" value="DUF934"/>
    <property type="match status" value="1"/>
</dbReference>
<dbReference type="EMBL" id="CXWD01000002">
    <property type="protein sequence ID" value="CTQ64753.1"/>
    <property type="molecule type" value="Genomic_DNA"/>
</dbReference>
<name>A0A0M6ZTK2_9HYPH</name>
<gene>
    <name evidence="1" type="ORF">LAX5112_00390</name>
</gene>